<gene>
    <name evidence="3" type="ORF">BGZ95_010621</name>
</gene>
<dbReference type="AlphaFoldDB" id="A0AAD4H711"/>
<feature type="non-terminal residue" evidence="3">
    <location>
        <position position="1"/>
    </location>
</feature>
<evidence type="ECO:0008006" key="5">
    <source>
        <dbReference type="Google" id="ProtNLM"/>
    </source>
</evidence>
<feature type="region of interest" description="Disordered" evidence="1">
    <location>
        <begin position="150"/>
        <end position="175"/>
    </location>
</feature>
<reference evidence="3" key="1">
    <citation type="journal article" date="2020" name="Fungal Divers.">
        <title>Resolving the Mortierellaceae phylogeny through synthesis of multi-gene phylogenetics and phylogenomics.</title>
        <authorList>
            <person name="Vandepol N."/>
            <person name="Liber J."/>
            <person name="Desiro A."/>
            <person name="Na H."/>
            <person name="Kennedy M."/>
            <person name="Barry K."/>
            <person name="Grigoriev I.V."/>
            <person name="Miller A.N."/>
            <person name="O'Donnell K."/>
            <person name="Stajich J.E."/>
            <person name="Bonito G."/>
        </authorList>
    </citation>
    <scope>NUCLEOTIDE SEQUENCE</scope>
    <source>
        <strain evidence="3">NRRL 28262</strain>
    </source>
</reference>
<feature type="region of interest" description="Disordered" evidence="1">
    <location>
        <begin position="90"/>
        <end position="113"/>
    </location>
</feature>
<accession>A0AAD4H711</accession>
<name>A0AAD4H711_9FUNG</name>
<keyword evidence="2" id="KW-0472">Membrane</keyword>
<dbReference type="SUPFAM" id="SSF117281">
    <property type="entry name" value="Kelch motif"/>
    <property type="match status" value="1"/>
</dbReference>
<dbReference type="EMBL" id="JAAAIL010000724">
    <property type="protein sequence ID" value="KAG0273579.1"/>
    <property type="molecule type" value="Genomic_DNA"/>
</dbReference>
<keyword evidence="2" id="KW-1133">Transmembrane helix</keyword>
<comment type="caution">
    <text evidence="3">The sequence shown here is derived from an EMBL/GenBank/DDBJ whole genome shotgun (WGS) entry which is preliminary data.</text>
</comment>
<feature type="compositionally biased region" description="Polar residues" evidence="1">
    <location>
        <begin position="246"/>
        <end position="260"/>
    </location>
</feature>
<keyword evidence="2" id="KW-0812">Transmembrane</keyword>
<feature type="compositionally biased region" description="Basic and acidic residues" evidence="1">
    <location>
        <begin position="150"/>
        <end position="165"/>
    </location>
</feature>
<organism evidence="3 4">
    <name type="scientific">Linnemannia exigua</name>
    <dbReference type="NCBI Taxonomy" id="604196"/>
    <lineage>
        <taxon>Eukaryota</taxon>
        <taxon>Fungi</taxon>
        <taxon>Fungi incertae sedis</taxon>
        <taxon>Mucoromycota</taxon>
        <taxon>Mortierellomycotina</taxon>
        <taxon>Mortierellomycetes</taxon>
        <taxon>Mortierellales</taxon>
        <taxon>Mortierellaceae</taxon>
        <taxon>Linnemannia</taxon>
    </lineage>
</organism>
<evidence type="ECO:0000256" key="2">
    <source>
        <dbReference type="SAM" id="Phobius"/>
    </source>
</evidence>
<dbReference type="Gene3D" id="2.120.10.80">
    <property type="entry name" value="Kelch-type beta propeller"/>
    <property type="match status" value="1"/>
</dbReference>
<dbReference type="Proteomes" id="UP001194580">
    <property type="component" value="Unassembled WGS sequence"/>
</dbReference>
<dbReference type="InterPro" id="IPR015915">
    <property type="entry name" value="Kelch-typ_b-propeller"/>
</dbReference>
<feature type="region of interest" description="Disordered" evidence="1">
    <location>
        <begin position="212"/>
        <end position="233"/>
    </location>
</feature>
<feature type="compositionally biased region" description="Pro residues" evidence="1">
    <location>
        <begin position="93"/>
        <end position="109"/>
    </location>
</feature>
<feature type="region of interest" description="Disordered" evidence="1">
    <location>
        <begin position="287"/>
        <end position="313"/>
    </location>
</feature>
<feature type="compositionally biased region" description="Polar residues" evidence="1">
    <location>
        <begin position="299"/>
        <end position="313"/>
    </location>
</feature>
<feature type="transmembrane region" description="Helical" evidence="2">
    <location>
        <begin position="113"/>
        <end position="136"/>
    </location>
</feature>
<proteinExistence type="predicted"/>
<feature type="compositionally biased region" description="Polar residues" evidence="1">
    <location>
        <begin position="326"/>
        <end position="339"/>
    </location>
</feature>
<feature type="region of interest" description="Disordered" evidence="1">
    <location>
        <begin position="246"/>
        <end position="271"/>
    </location>
</feature>
<evidence type="ECO:0000256" key="1">
    <source>
        <dbReference type="SAM" id="MobiDB-lite"/>
    </source>
</evidence>
<keyword evidence="4" id="KW-1185">Reference proteome</keyword>
<sequence>YGGMKMILFGGTDVNEDSSSAIYILDVETGAWTAGKAANINQARCNMACAVAGDSFVAWGGDNKRVNMDATPIVYNLVSNEWTTQFNLVSPVGPSPPLPPPPPPPPPETKPNYAAIGGGVAGAIVLAGLVAFLFITRRKRRNIKRKELGQGRGYDETAESSEDHATPFAGASKPLDYEPVSQALSLSYQQQQQEQQQQQQQQIYHGYDHHHRYQCQPEPQPRPISAYDSRPPSAYCSQHRLSYYSNSSSHDPAFVPSTSMHHPPPLQPRPIQQQDYVPLVPIESAATTAKMAPDDRESQYSLTSTFNPSSRNSGYSRNFSLMASEFSQPQFKSSGNPQTYAPAPGNPQFIPPPTCTLSSSATH</sequence>
<feature type="region of interest" description="Disordered" evidence="1">
    <location>
        <begin position="326"/>
        <end position="363"/>
    </location>
</feature>
<evidence type="ECO:0000313" key="3">
    <source>
        <dbReference type="EMBL" id="KAG0273579.1"/>
    </source>
</evidence>
<protein>
    <recommendedName>
        <fullName evidence="5">Galactose oxidase</fullName>
    </recommendedName>
</protein>
<evidence type="ECO:0000313" key="4">
    <source>
        <dbReference type="Proteomes" id="UP001194580"/>
    </source>
</evidence>